<evidence type="ECO:0000313" key="2">
    <source>
        <dbReference type="Proteomes" id="UP001162483"/>
    </source>
</evidence>
<comment type="caution">
    <text evidence="1">The sequence shown here is derived from an EMBL/GenBank/DDBJ whole genome shotgun (WGS) entry which is preliminary data.</text>
</comment>
<name>A0ABN9G830_9NEOB</name>
<proteinExistence type="predicted"/>
<sequence>MLAYDTPEQKCFVNRWAPRQLPRYPDSHSRLVLTPGNSLGWHNSVAGENNTLLRRHLVLPQCNGTISLQGEPLGTSRLRQEGNCSPLPCNHQRGEVQQSCAQGRTRPSIF</sequence>
<gene>
    <name evidence="1" type="ORF">SPARVUS_LOCUS13612164</name>
</gene>
<evidence type="ECO:0000313" key="1">
    <source>
        <dbReference type="EMBL" id="CAI9605546.1"/>
    </source>
</evidence>
<dbReference type="EMBL" id="CATNWA010018142">
    <property type="protein sequence ID" value="CAI9605546.1"/>
    <property type="molecule type" value="Genomic_DNA"/>
</dbReference>
<keyword evidence="2" id="KW-1185">Reference proteome</keyword>
<reference evidence="1" key="1">
    <citation type="submission" date="2023-05" db="EMBL/GenBank/DDBJ databases">
        <authorList>
            <person name="Stuckert A."/>
        </authorList>
    </citation>
    <scope>NUCLEOTIDE SEQUENCE</scope>
</reference>
<organism evidence="1 2">
    <name type="scientific">Staurois parvus</name>
    <dbReference type="NCBI Taxonomy" id="386267"/>
    <lineage>
        <taxon>Eukaryota</taxon>
        <taxon>Metazoa</taxon>
        <taxon>Chordata</taxon>
        <taxon>Craniata</taxon>
        <taxon>Vertebrata</taxon>
        <taxon>Euteleostomi</taxon>
        <taxon>Amphibia</taxon>
        <taxon>Batrachia</taxon>
        <taxon>Anura</taxon>
        <taxon>Neobatrachia</taxon>
        <taxon>Ranoidea</taxon>
        <taxon>Ranidae</taxon>
        <taxon>Staurois</taxon>
    </lineage>
</organism>
<accession>A0ABN9G830</accession>
<protein>
    <submittedName>
        <fullName evidence="1">Uncharacterized protein</fullName>
    </submittedName>
</protein>
<dbReference type="Proteomes" id="UP001162483">
    <property type="component" value="Unassembled WGS sequence"/>
</dbReference>